<keyword evidence="3" id="KW-1185">Reference proteome</keyword>
<feature type="domain" description="Hemerythrin-like" evidence="1">
    <location>
        <begin position="13"/>
        <end position="149"/>
    </location>
</feature>
<dbReference type="STRING" id="395495.Lcho_0827"/>
<dbReference type="HOGENOM" id="CLU_113668_0_0_4"/>
<dbReference type="EMBL" id="CP001013">
    <property type="protein sequence ID" value="ACB33099.1"/>
    <property type="molecule type" value="Genomic_DNA"/>
</dbReference>
<dbReference type="InterPro" id="IPR012312">
    <property type="entry name" value="Hemerythrin-like"/>
</dbReference>
<dbReference type="AlphaFoldDB" id="B1Y1C2"/>
<accession>B1Y1C2</accession>
<proteinExistence type="predicted"/>
<dbReference type="Proteomes" id="UP000001693">
    <property type="component" value="Chromosome"/>
</dbReference>
<dbReference type="KEGG" id="lch:Lcho_0827"/>
<gene>
    <name evidence="2" type="ordered locus">Lcho_0827</name>
</gene>
<dbReference type="OrthoDB" id="8527165at2"/>
<organism evidence="2 3">
    <name type="scientific">Leptothrix cholodnii (strain ATCC 51168 / LMG 8142 / SP-6)</name>
    <name type="common">Leptothrix discophora (strain SP-6)</name>
    <dbReference type="NCBI Taxonomy" id="395495"/>
    <lineage>
        <taxon>Bacteria</taxon>
        <taxon>Pseudomonadati</taxon>
        <taxon>Pseudomonadota</taxon>
        <taxon>Betaproteobacteria</taxon>
        <taxon>Burkholderiales</taxon>
        <taxon>Sphaerotilaceae</taxon>
        <taxon>Leptothrix</taxon>
    </lineage>
</organism>
<protein>
    <submittedName>
        <fullName evidence="2">Hemerythrin HHE cation binding domain protein</fullName>
    </submittedName>
</protein>
<evidence type="ECO:0000313" key="3">
    <source>
        <dbReference type="Proteomes" id="UP000001693"/>
    </source>
</evidence>
<evidence type="ECO:0000259" key="1">
    <source>
        <dbReference type="Pfam" id="PF01814"/>
    </source>
</evidence>
<dbReference type="Pfam" id="PF01814">
    <property type="entry name" value="Hemerythrin"/>
    <property type="match status" value="1"/>
</dbReference>
<dbReference type="Gene3D" id="1.20.120.520">
    <property type="entry name" value="nmb1532 protein domain like"/>
    <property type="match status" value="1"/>
</dbReference>
<dbReference type="RefSeq" id="WP_012345861.1">
    <property type="nucleotide sequence ID" value="NC_010524.1"/>
</dbReference>
<sequence>MSAGQIPAGHEPVQSFADCHTGIVQVLNGLGELPALLASAHKAQAVAGQVDTFFQQVIVLHHREEEDDLFPAVLASATAGEERDEVERLIARLTSEHRQLEASFHRLLPAIEMIRHGALAPLDRADVAGLVREYLAHASFEEAIFLPKAHAILGRNSDHMAALGLSLHIRHASEDVRRRFGSV</sequence>
<dbReference type="eggNOG" id="COG3945">
    <property type="taxonomic scope" value="Bacteria"/>
</dbReference>
<name>B1Y1C2_LEPCP</name>
<reference evidence="2 3" key="1">
    <citation type="submission" date="2008-03" db="EMBL/GenBank/DDBJ databases">
        <title>Complete sequence of Leptothrix cholodnii SP-6.</title>
        <authorList>
            <consortium name="US DOE Joint Genome Institute"/>
            <person name="Copeland A."/>
            <person name="Lucas S."/>
            <person name="Lapidus A."/>
            <person name="Glavina del Rio T."/>
            <person name="Dalin E."/>
            <person name="Tice H."/>
            <person name="Bruce D."/>
            <person name="Goodwin L."/>
            <person name="Pitluck S."/>
            <person name="Chertkov O."/>
            <person name="Brettin T."/>
            <person name="Detter J.C."/>
            <person name="Han C."/>
            <person name="Kuske C.R."/>
            <person name="Schmutz J."/>
            <person name="Larimer F."/>
            <person name="Land M."/>
            <person name="Hauser L."/>
            <person name="Kyrpides N."/>
            <person name="Lykidis A."/>
            <person name="Emerson D."/>
            <person name="Richardson P."/>
        </authorList>
    </citation>
    <scope>NUCLEOTIDE SEQUENCE [LARGE SCALE GENOMIC DNA]</scope>
    <source>
        <strain evidence="3">ATCC 51168 / LMG 8142 / SP-6</strain>
    </source>
</reference>
<evidence type="ECO:0000313" key="2">
    <source>
        <dbReference type="EMBL" id="ACB33099.1"/>
    </source>
</evidence>